<dbReference type="SUPFAM" id="SSF53335">
    <property type="entry name" value="S-adenosyl-L-methionine-dependent methyltransferases"/>
    <property type="match status" value="1"/>
</dbReference>
<name>A0A1I2L3P3_9ACTN</name>
<dbReference type="OrthoDB" id="129465at2"/>
<dbReference type="PROSITE" id="PS00092">
    <property type="entry name" value="N6_MTASE"/>
    <property type="match status" value="1"/>
</dbReference>
<dbReference type="CDD" id="cd02440">
    <property type="entry name" value="AdoMet_MTases"/>
    <property type="match status" value="1"/>
</dbReference>
<dbReference type="PANTHER" id="PTHR18895:SF74">
    <property type="entry name" value="MTRF1L RELEASE FACTOR GLUTAMINE METHYLTRANSFERASE"/>
    <property type="match status" value="1"/>
</dbReference>
<organism evidence="2 3">
    <name type="scientific">Actinoplanes philippinensis</name>
    <dbReference type="NCBI Taxonomy" id="35752"/>
    <lineage>
        <taxon>Bacteria</taxon>
        <taxon>Bacillati</taxon>
        <taxon>Actinomycetota</taxon>
        <taxon>Actinomycetes</taxon>
        <taxon>Micromonosporales</taxon>
        <taxon>Micromonosporaceae</taxon>
        <taxon>Actinoplanes</taxon>
    </lineage>
</organism>
<dbReference type="InterPro" id="IPR050320">
    <property type="entry name" value="N5-glutamine_MTase"/>
</dbReference>
<keyword evidence="2" id="KW-0808">Transferase</keyword>
<feature type="domain" description="Methyltransferase small" evidence="1">
    <location>
        <begin position="132"/>
        <end position="245"/>
    </location>
</feature>
<proteinExistence type="predicted"/>
<reference evidence="2 3" key="1">
    <citation type="submission" date="2016-10" db="EMBL/GenBank/DDBJ databases">
        <authorList>
            <person name="de Groot N.N."/>
        </authorList>
    </citation>
    <scope>NUCLEOTIDE SEQUENCE [LARGE SCALE GENOMIC DNA]</scope>
    <source>
        <strain evidence="2 3">DSM 43019</strain>
    </source>
</reference>
<dbReference type="AlphaFoldDB" id="A0A1I2L3P3"/>
<dbReference type="GO" id="GO:0032259">
    <property type="term" value="P:methylation"/>
    <property type="evidence" value="ECO:0007669"/>
    <property type="project" value="UniProtKB-KW"/>
</dbReference>
<dbReference type="GO" id="GO:0003676">
    <property type="term" value="F:nucleic acid binding"/>
    <property type="evidence" value="ECO:0007669"/>
    <property type="project" value="InterPro"/>
</dbReference>
<dbReference type="InterPro" id="IPR029063">
    <property type="entry name" value="SAM-dependent_MTases_sf"/>
</dbReference>
<accession>A0A1I2L3P3</accession>
<evidence type="ECO:0000313" key="3">
    <source>
        <dbReference type="Proteomes" id="UP000199645"/>
    </source>
</evidence>
<evidence type="ECO:0000313" key="2">
    <source>
        <dbReference type="EMBL" id="SFF73139.1"/>
    </source>
</evidence>
<protein>
    <submittedName>
        <fullName evidence="2">Methyltransferase small domain-containing protein</fullName>
    </submittedName>
</protein>
<dbReference type="PANTHER" id="PTHR18895">
    <property type="entry name" value="HEMK METHYLTRANSFERASE"/>
    <property type="match status" value="1"/>
</dbReference>
<dbReference type="InterPro" id="IPR002052">
    <property type="entry name" value="DNA_methylase_N6_adenine_CS"/>
</dbReference>
<dbReference type="GO" id="GO:0036009">
    <property type="term" value="F:protein-glutamine N-methyltransferase activity"/>
    <property type="evidence" value="ECO:0007669"/>
    <property type="project" value="TreeGrafter"/>
</dbReference>
<dbReference type="Proteomes" id="UP000199645">
    <property type="component" value="Unassembled WGS sequence"/>
</dbReference>
<dbReference type="STRING" id="35752.SAMN05421541_119155"/>
<evidence type="ECO:0000259" key="1">
    <source>
        <dbReference type="Pfam" id="PF05175"/>
    </source>
</evidence>
<dbReference type="InterPro" id="IPR007848">
    <property type="entry name" value="Small_mtfrase_dom"/>
</dbReference>
<dbReference type="Pfam" id="PF05175">
    <property type="entry name" value="MTS"/>
    <property type="match status" value="1"/>
</dbReference>
<sequence length="311" mass="32680">MTITDAPLVRLGRMLGADGYRFTTTTPATHERVNRRPGNKQARDVRDVFGWSRPFGPGVLPEAMVTLMDAAGVLARDGAVWRSTVRFSSFDDELFVHSAHPTIDPDSVFFGPDTYRMVHAAIAAAEARDRPVRRAVDVGCGTGAGAIAVAKRAPGAAVAAVDINPAALRFAAVNAALAGVTGVRPCHSDLLAGVDGDFDLIISNPPFMIDPVGRAYRDGGPHGHDLPLAIVDAAAGRLAAHGTLVLFSGTGIVDGRDPFLDAVADHLAGTGLTWSYREVDPDVYGEELDGPAYAHADRIALVVLTAVRDGS</sequence>
<dbReference type="EMBL" id="FONV01000019">
    <property type="protein sequence ID" value="SFF73139.1"/>
    <property type="molecule type" value="Genomic_DNA"/>
</dbReference>
<dbReference type="Gene3D" id="3.40.50.150">
    <property type="entry name" value="Vaccinia Virus protein VP39"/>
    <property type="match status" value="1"/>
</dbReference>
<gene>
    <name evidence="2" type="ORF">SAMN05421541_119155</name>
</gene>
<keyword evidence="2" id="KW-0489">Methyltransferase</keyword>
<keyword evidence="3" id="KW-1185">Reference proteome</keyword>
<dbReference type="RefSeq" id="WP_093621120.1">
    <property type="nucleotide sequence ID" value="NZ_BOMT01000073.1"/>
</dbReference>